<evidence type="ECO:0000313" key="1">
    <source>
        <dbReference type="EMBL" id="RVW74035.1"/>
    </source>
</evidence>
<name>A0A438GP92_VITVI</name>
<protein>
    <submittedName>
        <fullName evidence="1">Uncharacterized protein</fullName>
    </submittedName>
</protein>
<gene>
    <name evidence="1" type="ORF">CK203_055857</name>
</gene>
<sequence>MGEVPNLEELVAVLGCKVIVGKYVQEEGGWCTNQVWERYGVGFWKLHYWDMEEVDVFLGMLYDHSIYVGTDDVMVWMETRNGYALFSERVALELVWLLCWQEKKKGLEGCSAMPILDHLEVVHWGWFFVDVRLLQEPLEGGPGHELPEQEPPKNTGTVLYIGRIPHGFYENEMEGVFSFSYIVSSSNLVLSKRLRIARNKKGIFSKSRCKYWKDFIVKEQGRCGRYYSLFFGVSWVFPHSVKETLIGWRGSFVGKKRKVTWQMGLLCLFWVIWKARNSIAFEDGVLSIQKLKISFVYLLWLETKLWIKDGPSTLIDFIEWVCMR</sequence>
<dbReference type="AlphaFoldDB" id="A0A438GP92"/>
<proteinExistence type="predicted"/>
<reference evidence="1 2" key="1">
    <citation type="journal article" date="2018" name="PLoS Genet.">
        <title>Population sequencing reveals clonal diversity and ancestral inbreeding in the grapevine cultivar Chardonnay.</title>
        <authorList>
            <person name="Roach M.J."/>
            <person name="Johnson D.L."/>
            <person name="Bohlmann J."/>
            <person name="van Vuuren H.J."/>
            <person name="Jones S.J."/>
            <person name="Pretorius I.S."/>
            <person name="Schmidt S.A."/>
            <person name="Borneman A.R."/>
        </authorList>
    </citation>
    <scope>NUCLEOTIDE SEQUENCE [LARGE SCALE GENOMIC DNA]</scope>
    <source>
        <strain evidence="2">cv. Chardonnay</strain>
        <tissue evidence="1">Leaf</tissue>
    </source>
</reference>
<dbReference type="EMBL" id="QGNW01000378">
    <property type="protein sequence ID" value="RVW74035.1"/>
    <property type="molecule type" value="Genomic_DNA"/>
</dbReference>
<comment type="caution">
    <text evidence="1">The sequence shown here is derived from an EMBL/GenBank/DDBJ whole genome shotgun (WGS) entry which is preliminary data.</text>
</comment>
<organism evidence="1 2">
    <name type="scientific">Vitis vinifera</name>
    <name type="common">Grape</name>
    <dbReference type="NCBI Taxonomy" id="29760"/>
    <lineage>
        <taxon>Eukaryota</taxon>
        <taxon>Viridiplantae</taxon>
        <taxon>Streptophyta</taxon>
        <taxon>Embryophyta</taxon>
        <taxon>Tracheophyta</taxon>
        <taxon>Spermatophyta</taxon>
        <taxon>Magnoliopsida</taxon>
        <taxon>eudicotyledons</taxon>
        <taxon>Gunneridae</taxon>
        <taxon>Pentapetalae</taxon>
        <taxon>rosids</taxon>
        <taxon>Vitales</taxon>
        <taxon>Vitaceae</taxon>
        <taxon>Viteae</taxon>
        <taxon>Vitis</taxon>
    </lineage>
</organism>
<accession>A0A438GP92</accession>
<evidence type="ECO:0000313" key="2">
    <source>
        <dbReference type="Proteomes" id="UP000288805"/>
    </source>
</evidence>
<dbReference type="Proteomes" id="UP000288805">
    <property type="component" value="Unassembled WGS sequence"/>
</dbReference>